<evidence type="ECO:0000313" key="2">
    <source>
        <dbReference type="Proteomes" id="UP000316096"/>
    </source>
</evidence>
<keyword evidence="2" id="KW-1185">Reference proteome</keyword>
<evidence type="ECO:0008006" key="3">
    <source>
        <dbReference type="Google" id="ProtNLM"/>
    </source>
</evidence>
<dbReference type="Proteomes" id="UP000316096">
    <property type="component" value="Unassembled WGS sequence"/>
</dbReference>
<evidence type="ECO:0000313" key="1">
    <source>
        <dbReference type="EMBL" id="TQL95041.1"/>
    </source>
</evidence>
<accession>A0A543CD74</accession>
<dbReference type="OrthoDB" id="8421706at2"/>
<comment type="caution">
    <text evidence="1">The sequence shown here is derived from an EMBL/GenBank/DDBJ whole genome shotgun (WGS) entry which is preliminary data.</text>
</comment>
<dbReference type="EMBL" id="VFOZ01000001">
    <property type="protein sequence ID" value="TQL95041.1"/>
    <property type="molecule type" value="Genomic_DNA"/>
</dbReference>
<gene>
    <name evidence="1" type="ORF">FB559_0534</name>
</gene>
<dbReference type="RefSeq" id="WP_141961465.1">
    <property type="nucleotide sequence ID" value="NZ_VFOZ01000001.1"/>
</dbReference>
<protein>
    <recommendedName>
        <fullName evidence="3">Arsenate reductase</fullName>
    </recommendedName>
</protein>
<dbReference type="AlphaFoldDB" id="A0A543CD74"/>
<proteinExistence type="predicted"/>
<sequence>MVEASWVPDACTLPSAERPLRVAEFDALFERALRSVERVDRRRLRLVVDEMWEAELRDLIARESSCCSFFAFTIVRNGGGLVVEIAVPPVHESVLDALAARLTRGSRH</sequence>
<organism evidence="1 2">
    <name type="scientific">Actinoallomurus bryophytorum</name>
    <dbReference type="NCBI Taxonomy" id="1490222"/>
    <lineage>
        <taxon>Bacteria</taxon>
        <taxon>Bacillati</taxon>
        <taxon>Actinomycetota</taxon>
        <taxon>Actinomycetes</taxon>
        <taxon>Streptosporangiales</taxon>
        <taxon>Thermomonosporaceae</taxon>
        <taxon>Actinoallomurus</taxon>
    </lineage>
</organism>
<name>A0A543CD74_9ACTN</name>
<reference evidence="1 2" key="1">
    <citation type="submission" date="2019-06" db="EMBL/GenBank/DDBJ databases">
        <title>Sequencing the genomes of 1000 actinobacteria strains.</title>
        <authorList>
            <person name="Klenk H.-P."/>
        </authorList>
    </citation>
    <scope>NUCLEOTIDE SEQUENCE [LARGE SCALE GENOMIC DNA]</scope>
    <source>
        <strain evidence="1 2">DSM 102200</strain>
    </source>
</reference>